<comment type="pathway">
    <text evidence="2 11">Cofactor biosynthesis; NAD(+) biosynthesis; iminoaspartate from L-aspartate (oxidase route): step 1/1.</text>
</comment>
<comment type="similarity">
    <text evidence="3 11">Belongs to the FAD-dependent oxidoreductase 2 family. NadB subfamily.</text>
</comment>
<dbReference type="EC" id="1.4.3.16" evidence="4 10"/>
<dbReference type="FunFam" id="3.90.700.10:FF:000002">
    <property type="entry name" value="L-aspartate oxidase"/>
    <property type="match status" value="1"/>
</dbReference>
<evidence type="ECO:0000256" key="10">
    <source>
        <dbReference type="NCBIfam" id="TIGR00551"/>
    </source>
</evidence>
<evidence type="ECO:0000313" key="13">
    <source>
        <dbReference type="EMBL" id="DAB37025.1"/>
    </source>
</evidence>
<dbReference type="Pfam" id="PF00890">
    <property type="entry name" value="FAD_binding_2"/>
    <property type="match status" value="1"/>
</dbReference>
<name>A0A2D3WAU6_9BACT</name>
<dbReference type="InterPro" id="IPR003953">
    <property type="entry name" value="FAD-dep_OxRdtase_2_FAD-bd"/>
</dbReference>
<dbReference type="EMBL" id="DLUG01000051">
    <property type="protein sequence ID" value="DAB37025.1"/>
    <property type="molecule type" value="Genomic_DNA"/>
</dbReference>
<reference evidence="13 14" key="1">
    <citation type="journal article" date="2017" name="Front. Microbiol.">
        <title>Comparative Genomic Analysis of the Class Epsilonproteobacteria and Proposed Reclassification to Epsilonbacteraeota (phyl. nov.).</title>
        <authorList>
            <person name="Waite D.W."/>
            <person name="Vanwonterghem I."/>
            <person name="Rinke C."/>
            <person name="Parks D.H."/>
            <person name="Zhang Y."/>
            <person name="Takai K."/>
            <person name="Sievert S.M."/>
            <person name="Simon J."/>
            <person name="Campbell B.J."/>
            <person name="Hanson T.E."/>
            <person name="Woyke T."/>
            <person name="Klotz M.G."/>
            <person name="Hugenholtz P."/>
        </authorList>
    </citation>
    <scope>NUCLEOTIDE SEQUENCE [LARGE SCALE GENOMIC DNA]</scope>
    <source>
        <strain evidence="13">UBA11420</strain>
    </source>
</reference>
<dbReference type="InterPro" id="IPR005288">
    <property type="entry name" value="NadB"/>
</dbReference>
<dbReference type="InterPro" id="IPR027477">
    <property type="entry name" value="Succ_DH/fumarate_Rdtase_cat_sf"/>
</dbReference>
<dbReference type="InterPro" id="IPR037099">
    <property type="entry name" value="Fum_R/Succ_DH_flav-like_C_sf"/>
</dbReference>
<evidence type="ECO:0000256" key="2">
    <source>
        <dbReference type="ARBA" id="ARBA00004950"/>
    </source>
</evidence>
<evidence type="ECO:0000256" key="8">
    <source>
        <dbReference type="ARBA" id="ARBA00023002"/>
    </source>
</evidence>
<keyword evidence="6 11" id="KW-0662">Pyridine nucleotide biosynthesis</keyword>
<evidence type="ECO:0000256" key="5">
    <source>
        <dbReference type="ARBA" id="ARBA00022630"/>
    </source>
</evidence>
<dbReference type="GO" id="GO:0034628">
    <property type="term" value="P:'de novo' NAD+ biosynthetic process from L-aspartate"/>
    <property type="evidence" value="ECO:0007669"/>
    <property type="project" value="TreeGrafter"/>
</dbReference>
<dbReference type="GO" id="GO:0008734">
    <property type="term" value="F:L-aspartate oxidase activity"/>
    <property type="evidence" value="ECO:0007669"/>
    <property type="project" value="UniProtKB-UniRule"/>
</dbReference>
<evidence type="ECO:0000256" key="7">
    <source>
        <dbReference type="ARBA" id="ARBA00022827"/>
    </source>
</evidence>
<dbReference type="InterPro" id="IPR036188">
    <property type="entry name" value="FAD/NAD-bd_sf"/>
</dbReference>
<protein>
    <recommendedName>
        <fullName evidence="4 10">L-aspartate oxidase</fullName>
        <ecNumber evidence="4 10">1.4.3.16</ecNumber>
    </recommendedName>
</protein>
<dbReference type="GO" id="GO:0005737">
    <property type="term" value="C:cytoplasm"/>
    <property type="evidence" value="ECO:0007669"/>
    <property type="project" value="UniProtKB-SubCell"/>
</dbReference>
<evidence type="ECO:0000313" key="14">
    <source>
        <dbReference type="Proteomes" id="UP000231638"/>
    </source>
</evidence>
<dbReference type="PANTHER" id="PTHR42716">
    <property type="entry name" value="L-ASPARTATE OXIDASE"/>
    <property type="match status" value="1"/>
</dbReference>
<sequence length="484" mass="53873">MKTSYDVLIVGTGIAGLNTALGLPKNLDVLLISKDYAWECNTFYAQGGVAVAKDAQDVAVHRRDTLEAGAGHCNEAAVDVLCSEGPAAIRELIERGFSFDHDASGQLLYTKEAAHSTQRILHAGGDATGRYLHLFLMEQLPFPVLYNTHVTDLLIDEGTCYGVRVFHAGKIFNLYAKKIVIASGGVGSLYEYHTNARTISADMQGICLDHGIALADMEMMQFHPTAFVLGHAVRKQLLSESLRGEGAMIVDDHAERFTFEYDPRGELAPRDVVSRAIFLHKQKTGREVYLDLSAFSHEHFKKRFPSIYYNMRTIGYNVPEQKIPISPAFHYAMGGIHTDLRGRIENVQDLFAVGECANTGVHGANRLASNSLLEGLVFARRVAQEIVQSDFSSRKEHYFSETEACLSQTGDKELKNELRRLMWRYAGILRDEEGLAKAQERVEAMLALPIGKFLRLRLAVSREIILSARRRKTSLGAHTMVVRN</sequence>
<comment type="caution">
    <text evidence="13">The sequence shown here is derived from an EMBL/GenBank/DDBJ whole genome shotgun (WGS) entry which is preliminary data.</text>
</comment>
<dbReference type="AlphaFoldDB" id="A0A2D3WAU6"/>
<dbReference type="PANTHER" id="PTHR42716:SF2">
    <property type="entry name" value="L-ASPARTATE OXIDASE, CHLOROPLASTIC"/>
    <property type="match status" value="1"/>
</dbReference>
<dbReference type="SUPFAM" id="SSF56425">
    <property type="entry name" value="Succinate dehydrogenase/fumarate reductase flavoprotein, catalytic domain"/>
    <property type="match status" value="1"/>
</dbReference>
<evidence type="ECO:0000256" key="9">
    <source>
        <dbReference type="ARBA" id="ARBA00048305"/>
    </source>
</evidence>
<keyword evidence="7 11" id="KW-0274">FAD</keyword>
<comment type="cofactor">
    <cofactor evidence="1 11">
        <name>FAD</name>
        <dbReference type="ChEBI" id="CHEBI:57692"/>
    </cofactor>
</comment>
<accession>A0A2D3WAU6</accession>
<dbReference type="STRING" id="366522.GCA_001548055_02101"/>
<dbReference type="Gene3D" id="3.50.50.60">
    <property type="entry name" value="FAD/NAD(P)-binding domain"/>
    <property type="match status" value="1"/>
</dbReference>
<evidence type="ECO:0000256" key="1">
    <source>
        <dbReference type="ARBA" id="ARBA00001974"/>
    </source>
</evidence>
<proteinExistence type="inferred from homology"/>
<organism evidence="13 14">
    <name type="scientific">Sulfurospirillum cavolei</name>
    <dbReference type="NCBI Taxonomy" id="366522"/>
    <lineage>
        <taxon>Bacteria</taxon>
        <taxon>Pseudomonadati</taxon>
        <taxon>Campylobacterota</taxon>
        <taxon>Epsilonproteobacteria</taxon>
        <taxon>Campylobacterales</taxon>
        <taxon>Sulfurospirillaceae</taxon>
        <taxon>Sulfurospirillum</taxon>
    </lineage>
</organism>
<evidence type="ECO:0000256" key="4">
    <source>
        <dbReference type="ARBA" id="ARBA00012173"/>
    </source>
</evidence>
<gene>
    <name evidence="13" type="primary">nadB</name>
    <name evidence="13" type="ORF">CFH80_01725</name>
</gene>
<dbReference type="SUPFAM" id="SSF46977">
    <property type="entry name" value="Succinate dehydrogenase/fumarate reductase flavoprotein C-terminal domain"/>
    <property type="match status" value="1"/>
</dbReference>
<dbReference type="NCBIfam" id="TIGR00551">
    <property type="entry name" value="nadB"/>
    <property type="match status" value="1"/>
</dbReference>
<dbReference type="Proteomes" id="UP000231638">
    <property type="component" value="Unassembled WGS sequence"/>
</dbReference>
<comment type="function">
    <text evidence="11">Catalyzes the oxidation of L-aspartate to iminoaspartate.</text>
</comment>
<keyword evidence="8 11" id="KW-0560">Oxidoreductase</keyword>
<evidence type="ECO:0000256" key="3">
    <source>
        <dbReference type="ARBA" id="ARBA00008562"/>
    </source>
</evidence>
<keyword evidence="5 11" id="KW-0285">Flavoprotein</keyword>
<dbReference type="Gene3D" id="3.90.700.10">
    <property type="entry name" value="Succinate dehydrogenase/fumarate reductase flavoprotein, catalytic domain"/>
    <property type="match status" value="1"/>
</dbReference>
<evidence type="ECO:0000256" key="6">
    <source>
        <dbReference type="ARBA" id="ARBA00022642"/>
    </source>
</evidence>
<comment type="subcellular location">
    <subcellularLocation>
        <location evidence="11">Cytoplasm</location>
    </subcellularLocation>
</comment>
<dbReference type="Gene3D" id="1.20.58.100">
    <property type="entry name" value="Fumarate reductase/succinate dehydrogenase flavoprotein-like, C-terminal domain"/>
    <property type="match status" value="1"/>
</dbReference>
<evidence type="ECO:0000256" key="11">
    <source>
        <dbReference type="RuleBase" id="RU362049"/>
    </source>
</evidence>
<feature type="domain" description="FAD-dependent oxidoreductase 2 FAD-binding" evidence="12">
    <location>
        <begin position="6"/>
        <end position="372"/>
    </location>
</feature>
<evidence type="ECO:0000259" key="12">
    <source>
        <dbReference type="Pfam" id="PF00890"/>
    </source>
</evidence>
<dbReference type="UniPathway" id="UPA00253">
    <property type="reaction ID" value="UER00326"/>
</dbReference>
<comment type="catalytic activity">
    <reaction evidence="9">
        <text>L-aspartate + O2 = iminosuccinate + H2O2</text>
        <dbReference type="Rhea" id="RHEA:25876"/>
        <dbReference type="ChEBI" id="CHEBI:15379"/>
        <dbReference type="ChEBI" id="CHEBI:16240"/>
        <dbReference type="ChEBI" id="CHEBI:29991"/>
        <dbReference type="ChEBI" id="CHEBI:77875"/>
        <dbReference type="EC" id="1.4.3.16"/>
    </reaction>
    <physiologicalReaction direction="left-to-right" evidence="9">
        <dbReference type="Rhea" id="RHEA:25877"/>
    </physiologicalReaction>
</comment>
<dbReference type="SUPFAM" id="SSF51905">
    <property type="entry name" value="FAD/NAD(P)-binding domain"/>
    <property type="match status" value="1"/>
</dbReference>